<gene>
    <name evidence="1" type="ORF">SAMN04487860_11815</name>
</gene>
<evidence type="ECO:0000313" key="2">
    <source>
        <dbReference type="Proteomes" id="UP000184394"/>
    </source>
</evidence>
<dbReference type="AlphaFoldDB" id="A0A1M7M2N5"/>
<dbReference type="RefSeq" id="WP_139277567.1">
    <property type="nucleotide sequence ID" value="NZ_FRCT01000018.1"/>
</dbReference>
<proteinExistence type="predicted"/>
<accession>A0A1M7M2N5</accession>
<protein>
    <submittedName>
        <fullName evidence="1">Uncharacterized protein</fullName>
    </submittedName>
</protein>
<evidence type="ECO:0000313" key="1">
    <source>
        <dbReference type="EMBL" id="SHM84833.1"/>
    </source>
</evidence>
<organism evidence="1 2">
    <name type="scientific">Ruminococcus flavefaciens</name>
    <dbReference type="NCBI Taxonomy" id="1265"/>
    <lineage>
        <taxon>Bacteria</taxon>
        <taxon>Bacillati</taxon>
        <taxon>Bacillota</taxon>
        <taxon>Clostridia</taxon>
        <taxon>Eubacteriales</taxon>
        <taxon>Oscillospiraceae</taxon>
        <taxon>Ruminococcus</taxon>
    </lineage>
</organism>
<reference evidence="1 2" key="1">
    <citation type="submission" date="2016-11" db="EMBL/GenBank/DDBJ databases">
        <authorList>
            <person name="Jaros S."/>
            <person name="Januszkiewicz K."/>
            <person name="Wedrychowicz H."/>
        </authorList>
    </citation>
    <scope>NUCLEOTIDE SEQUENCE [LARGE SCALE GENOMIC DNA]</scope>
    <source>
        <strain evidence="1 2">Y1</strain>
    </source>
</reference>
<dbReference type="Proteomes" id="UP000184394">
    <property type="component" value="Unassembled WGS sequence"/>
</dbReference>
<dbReference type="EMBL" id="FRCT01000018">
    <property type="protein sequence ID" value="SHM84833.1"/>
    <property type="molecule type" value="Genomic_DNA"/>
</dbReference>
<sequence>MKYELNFFFEWGANFASIWCKNQKSFDKFGAGPIPFDNLGLSDSLKLLLLELGEEYQTALDWDTPQNPSPWNNEHKESFKVRSKIAYQKLVEELGEDYIVNYCVEVYD</sequence>
<dbReference type="OrthoDB" id="7860281at2"/>
<name>A0A1M7M2N5_RUMFL</name>